<dbReference type="AlphaFoldDB" id="A0A511DF84"/>
<dbReference type="OrthoDB" id="3579685at2"/>
<protein>
    <submittedName>
        <fullName evidence="2">Uncharacterized protein</fullName>
    </submittedName>
</protein>
<dbReference type="Proteomes" id="UP000321685">
    <property type="component" value="Unassembled WGS sequence"/>
</dbReference>
<gene>
    <name evidence="2" type="ORF">PSU4_24030</name>
</gene>
<keyword evidence="1" id="KW-0472">Membrane</keyword>
<feature type="transmembrane region" description="Helical" evidence="1">
    <location>
        <begin position="46"/>
        <end position="70"/>
    </location>
</feature>
<feature type="transmembrane region" description="Helical" evidence="1">
    <location>
        <begin position="18"/>
        <end position="40"/>
    </location>
</feature>
<organism evidence="2 3">
    <name type="scientific">Pseudonocardia sulfidoxydans NBRC 16205</name>
    <dbReference type="NCBI Taxonomy" id="1223511"/>
    <lineage>
        <taxon>Bacteria</taxon>
        <taxon>Bacillati</taxon>
        <taxon>Actinomycetota</taxon>
        <taxon>Actinomycetes</taxon>
        <taxon>Pseudonocardiales</taxon>
        <taxon>Pseudonocardiaceae</taxon>
        <taxon>Pseudonocardia</taxon>
    </lineage>
</organism>
<evidence type="ECO:0000256" key="1">
    <source>
        <dbReference type="SAM" id="Phobius"/>
    </source>
</evidence>
<comment type="caution">
    <text evidence="2">The sequence shown here is derived from an EMBL/GenBank/DDBJ whole genome shotgun (WGS) entry which is preliminary data.</text>
</comment>
<accession>A0A511DF84</accession>
<sequence length="99" mass="10859">MPASLDSRMAALARRDRILAITFTVLMWVVLVFVFFAATSVAPTPAITVVLAVATLLLGVFNTASLLALLTRYAANRDLIYRPDVMHLDQLRAARGKQD</sequence>
<keyword evidence="1" id="KW-1133">Transmembrane helix</keyword>
<reference evidence="2 3" key="1">
    <citation type="submission" date="2019-07" db="EMBL/GenBank/DDBJ databases">
        <title>Whole genome shotgun sequence of Pseudonocardia sulfidoxydans NBRC 16205.</title>
        <authorList>
            <person name="Hosoyama A."/>
            <person name="Uohara A."/>
            <person name="Ohji S."/>
            <person name="Ichikawa N."/>
        </authorList>
    </citation>
    <scope>NUCLEOTIDE SEQUENCE [LARGE SCALE GENOMIC DNA]</scope>
    <source>
        <strain evidence="2 3">NBRC 16205</strain>
    </source>
</reference>
<proteinExistence type="predicted"/>
<dbReference type="EMBL" id="BJVJ01000019">
    <property type="protein sequence ID" value="GEL23449.1"/>
    <property type="molecule type" value="Genomic_DNA"/>
</dbReference>
<evidence type="ECO:0000313" key="3">
    <source>
        <dbReference type="Proteomes" id="UP000321685"/>
    </source>
</evidence>
<keyword evidence="1" id="KW-0812">Transmembrane</keyword>
<name>A0A511DF84_9PSEU</name>
<keyword evidence="3" id="KW-1185">Reference proteome</keyword>
<dbReference type="RefSeq" id="WP_147106569.1">
    <property type="nucleotide sequence ID" value="NZ_BJVJ01000019.1"/>
</dbReference>
<evidence type="ECO:0000313" key="2">
    <source>
        <dbReference type="EMBL" id="GEL23449.1"/>
    </source>
</evidence>